<dbReference type="Proteomes" id="UP000569732">
    <property type="component" value="Unassembled WGS sequence"/>
</dbReference>
<dbReference type="InterPro" id="IPR029021">
    <property type="entry name" value="Prot-tyrosine_phosphatase-like"/>
</dbReference>
<dbReference type="EMBL" id="JACCKB010000017">
    <property type="protein sequence ID" value="NYZ66770.1"/>
    <property type="molecule type" value="Genomic_DNA"/>
</dbReference>
<sequence length="131" mass="14740">MNSIKNYIQLRDNIATSGQPKRGQFQIIADAGYETVINLAMPDHAESIPEEGSIVTSLGMAYLHLPIPFDKPLPKQVKQFCQIMASIKDTKIWVHCIMNYRVSAVPVDELKHCIALSLKYHLIKHLPMLGV</sequence>
<dbReference type="Gene3D" id="3.90.190.10">
    <property type="entry name" value="Protein tyrosine phosphatase superfamily"/>
    <property type="match status" value="1"/>
</dbReference>
<evidence type="ECO:0000313" key="2">
    <source>
        <dbReference type="Proteomes" id="UP000569732"/>
    </source>
</evidence>
<dbReference type="AlphaFoldDB" id="A0A853HYE8"/>
<name>A0A853HYE8_9GAMM</name>
<reference evidence="1 2" key="1">
    <citation type="submission" date="2020-07" db="EMBL/GenBank/DDBJ databases">
        <title>Endozoicomonas sp. nov., isolated from sediment.</title>
        <authorList>
            <person name="Gu T."/>
        </authorList>
    </citation>
    <scope>NUCLEOTIDE SEQUENCE [LARGE SCALE GENOMIC DNA]</scope>
    <source>
        <strain evidence="1 2">SM1973</strain>
    </source>
</reference>
<comment type="caution">
    <text evidence="1">The sequence shown here is derived from an EMBL/GenBank/DDBJ whole genome shotgun (WGS) entry which is preliminary data.</text>
</comment>
<protein>
    <submittedName>
        <fullName evidence="1">Protein tyrosine phosphatase family protein</fullName>
    </submittedName>
</protein>
<accession>A0A853HYE8</accession>
<evidence type="ECO:0000313" key="1">
    <source>
        <dbReference type="EMBL" id="NYZ66770.1"/>
    </source>
</evidence>
<dbReference type="SUPFAM" id="SSF52799">
    <property type="entry name" value="(Phosphotyrosine protein) phosphatases II"/>
    <property type="match status" value="1"/>
</dbReference>
<gene>
    <name evidence="1" type="ORF">H0A36_12185</name>
</gene>
<dbReference type="CDD" id="cd14503">
    <property type="entry name" value="PTP-bact"/>
    <property type="match status" value="1"/>
</dbReference>
<proteinExistence type="predicted"/>
<organism evidence="1 2">
    <name type="scientific">Spartinivicinus marinus</name>
    <dbReference type="NCBI Taxonomy" id="2994442"/>
    <lineage>
        <taxon>Bacteria</taxon>
        <taxon>Pseudomonadati</taxon>
        <taxon>Pseudomonadota</taxon>
        <taxon>Gammaproteobacteria</taxon>
        <taxon>Oceanospirillales</taxon>
        <taxon>Zooshikellaceae</taxon>
        <taxon>Spartinivicinus</taxon>
    </lineage>
</organism>
<dbReference type="RefSeq" id="WP_180568797.1">
    <property type="nucleotide sequence ID" value="NZ_JACCKB010000017.1"/>
</dbReference>
<keyword evidence="2" id="KW-1185">Reference proteome</keyword>